<keyword evidence="3" id="KW-1185">Reference proteome</keyword>
<evidence type="ECO:0000256" key="1">
    <source>
        <dbReference type="SAM" id="MobiDB-lite"/>
    </source>
</evidence>
<evidence type="ECO:0000313" key="2">
    <source>
        <dbReference type="EMBL" id="EOY13327.1"/>
    </source>
</evidence>
<dbReference type="OMA" id="HAPSGEM"/>
<name>A0A061F9E9_THECC</name>
<reference evidence="2 3" key="1">
    <citation type="journal article" date="2013" name="Genome Biol.">
        <title>The genome sequence of the most widely cultivated cacao type and its use to identify candidate genes regulating pod color.</title>
        <authorList>
            <person name="Motamayor J.C."/>
            <person name="Mockaitis K."/>
            <person name="Schmutz J."/>
            <person name="Haiminen N."/>
            <person name="Iii D.L."/>
            <person name="Cornejo O."/>
            <person name="Findley S.D."/>
            <person name="Zheng P."/>
            <person name="Utro F."/>
            <person name="Royaert S."/>
            <person name="Saski C."/>
            <person name="Jenkins J."/>
            <person name="Podicheti R."/>
            <person name="Zhao M."/>
            <person name="Scheffler B.E."/>
            <person name="Stack J.C."/>
            <person name="Feltus F.A."/>
            <person name="Mustiga G.M."/>
            <person name="Amores F."/>
            <person name="Phillips W."/>
            <person name="Marelli J.P."/>
            <person name="May G.D."/>
            <person name="Shapiro H."/>
            <person name="Ma J."/>
            <person name="Bustamante C.D."/>
            <person name="Schnell R.J."/>
            <person name="Main D."/>
            <person name="Gilbert D."/>
            <person name="Parida L."/>
            <person name="Kuhn D.N."/>
        </authorList>
    </citation>
    <scope>NUCLEOTIDE SEQUENCE [LARGE SCALE GENOMIC DNA]</scope>
    <source>
        <strain evidence="3">cv. Matina 1-6</strain>
    </source>
</reference>
<protein>
    <submittedName>
        <fullName evidence="2">Uncharacterized protein</fullName>
    </submittedName>
</protein>
<proteinExistence type="predicted"/>
<dbReference type="Gramene" id="EOY13327">
    <property type="protein sequence ID" value="EOY13327"/>
    <property type="gene ID" value="TCM_031874"/>
</dbReference>
<dbReference type="HOGENOM" id="CLU_1716541_0_0_1"/>
<sequence>MMASEKQQETMAKIVGDKYCSILNEVSENIEWRHGGPPIFDAVNKLFEEGRANVGTGVILRVLTKDMPPRGKWFEFYGIGVMKYSISLTFLKQLSLLASSGELLPSRRLEIYYDPAELFAGLLKGPRSSSSSNTKQHNSNDTSTSTHHCPFCK</sequence>
<evidence type="ECO:0000313" key="3">
    <source>
        <dbReference type="Proteomes" id="UP000026915"/>
    </source>
</evidence>
<dbReference type="InterPro" id="IPR053218">
    <property type="entry name" value="Pathogen-related_defense"/>
</dbReference>
<feature type="region of interest" description="Disordered" evidence="1">
    <location>
        <begin position="125"/>
        <end position="153"/>
    </location>
</feature>
<dbReference type="EMBL" id="CM001885">
    <property type="protein sequence ID" value="EOY13327.1"/>
    <property type="molecule type" value="Genomic_DNA"/>
</dbReference>
<dbReference type="Proteomes" id="UP000026915">
    <property type="component" value="Chromosome 7"/>
</dbReference>
<gene>
    <name evidence="2" type="ORF">TCM_031874</name>
</gene>
<dbReference type="PANTHER" id="PTHR31723">
    <property type="entry name" value="PATHOGENESIS-RELATED FAMILY PROTEIN"/>
    <property type="match status" value="1"/>
</dbReference>
<dbReference type="PANTHER" id="PTHR31723:SF4">
    <property type="entry name" value="PATHOGENESIS-RELATED FAMILY PROTEIN"/>
    <property type="match status" value="1"/>
</dbReference>
<accession>A0A061F9E9</accession>
<dbReference type="InParanoid" id="A0A061F9E9"/>
<organism evidence="2 3">
    <name type="scientific">Theobroma cacao</name>
    <name type="common">Cacao</name>
    <name type="synonym">Cocoa</name>
    <dbReference type="NCBI Taxonomy" id="3641"/>
    <lineage>
        <taxon>Eukaryota</taxon>
        <taxon>Viridiplantae</taxon>
        <taxon>Streptophyta</taxon>
        <taxon>Embryophyta</taxon>
        <taxon>Tracheophyta</taxon>
        <taxon>Spermatophyta</taxon>
        <taxon>Magnoliopsida</taxon>
        <taxon>eudicotyledons</taxon>
        <taxon>Gunneridae</taxon>
        <taxon>Pentapetalae</taxon>
        <taxon>rosids</taxon>
        <taxon>malvids</taxon>
        <taxon>Malvales</taxon>
        <taxon>Malvaceae</taxon>
        <taxon>Byttnerioideae</taxon>
        <taxon>Theobroma</taxon>
    </lineage>
</organism>
<dbReference type="AlphaFoldDB" id="A0A061F9E9"/>
<feature type="compositionally biased region" description="Polar residues" evidence="1">
    <location>
        <begin position="133"/>
        <end position="147"/>
    </location>
</feature>